<dbReference type="STRING" id="634177.GLX_06940"/>
<feature type="region of interest" description="Disordered" evidence="1">
    <location>
        <begin position="156"/>
        <end position="179"/>
    </location>
</feature>
<gene>
    <name evidence="2" type="ordered locus">GLX_06940</name>
</gene>
<proteinExistence type="predicted"/>
<reference evidence="3" key="1">
    <citation type="journal article" date="2011" name="J. Bacteriol.">
        <title>Complete genome sequence of NBRC 3288, a unique cellulose-nonproducing strain of Gluconacetobacter xylinus isolated from vinegar.</title>
        <authorList>
            <person name="Ogino H."/>
            <person name="Azuma Y."/>
            <person name="Hosoyama A."/>
            <person name="Nakazawa H."/>
            <person name="Matsutani M."/>
            <person name="Hasegawa A."/>
            <person name="Otsuyama K."/>
            <person name="Matsushita K."/>
            <person name="Fujita N."/>
            <person name="Shirai M."/>
        </authorList>
    </citation>
    <scope>NUCLEOTIDE SEQUENCE [LARGE SCALE GENOMIC DNA]</scope>
    <source>
        <strain evidence="3">NBRC 3288 / BCRC 11682 / LMG 1693</strain>
    </source>
</reference>
<sequence length="179" mass="18441">MPDRQGKGENAVRNAIVLSLLLCLAGCGGFGKILSDNTELPGSLPNTPHADVENLRRVAGHAPQMLPIMQQEHNIWPMLPSGQAALAAIGAGPDGPRSAVERSRLVEREVDLPVGGEMQIGNDPAPDGMQAEGLPVSALPSVGEATHKDVSDSAIIVPNGDGTSTVVGADGTVHEQQAP</sequence>
<accession>G2I4Q9</accession>
<evidence type="ECO:0000313" key="2">
    <source>
        <dbReference type="EMBL" id="BAK83106.1"/>
    </source>
</evidence>
<dbReference type="Proteomes" id="UP000009044">
    <property type="component" value="Chromosome"/>
</dbReference>
<name>G2I4Q9_KOMMN</name>
<dbReference type="AlphaFoldDB" id="G2I4Q9"/>
<evidence type="ECO:0000256" key="1">
    <source>
        <dbReference type="SAM" id="MobiDB-lite"/>
    </source>
</evidence>
<dbReference type="EMBL" id="AP012159">
    <property type="protein sequence ID" value="BAK83106.1"/>
    <property type="molecule type" value="Genomic_DNA"/>
</dbReference>
<dbReference type="PATRIC" id="fig|634177.7.peg.810"/>
<evidence type="ECO:0000313" key="3">
    <source>
        <dbReference type="Proteomes" id="UP000009044"/>
    </source>
</evidence>
<protein>
    <submittedName>
        <fullName evidence="2">Uncharacterized protein</fullName>
    </submittedName>
</protein>
<dbReference type="KEGG" id="gxy:GLX_06940"/>
<organism evidence="2 3">
    <name type="scientific">Komagataeibacter medellinensis (strain NBRC 3288 / BCRC 11682 / LMG 1693 / Kondo 51)</name>
    <name type="common">Gluconacetobacter medellinensis</name>
    <dbReference type="NCBI Taxonomy" id="634177"/>
    <lineage>
        <taxon>Bacteria</taxon>
        <taxon>Pseudomonadati</taxon>
        <taxon>Pseudomonadota</taxon>
        <taxon>Alphaproteobacteria</taxon>
        <taxon>Acetobacterales</taxon>
        <taxon>Acetobacteraceae</taxon>
        <taxon>Komagataeibacter</taxon>
    </lineage>
</organism>
<dbReference type="HOGENOM" id="CLU_1358828_0_0_5"/>